<comment type="similarity">
    <text evidence="1">Belongs to the type-B carboxylesterase/lipase family.</text>
</comment>
<dbReference type="OrthoDB" id="3200163at2759"/>
<feature type="domain" description="Carboxylesterase type B" evidence="6">
    <location>
        <begin position="1"/>
        <end position="376"/>
    </location>
</feature>
<dbReference type="Proteomes" id="UP000708208">
    <property type="component" value="Unassembled WGS sequence"/>
</dbReference>
<dbReference type="InterPro" id="IPR002018">
    <property type="entry name" value="CarbesteraseB"/>
</dbReference>
<comment type="caution">
    <text evidence="7">The sequence shown here is derived from an EMBL/GenBank/DDBJ whole genome shotgun (WGS) entry which is preliminary data.</text>
</comment>
<proteinExistence type="inferred from homology"/>
<feature type="compositionally biased region" description="Low complexity" evidence="5">
    <location>
        <begin position="401"/>
        <end position="412"/>
    </location>
</feature>
<keyword evidence="2" id="KW-0719">Serine esterase</keyword>
<evidence type="ECO:0000256" key="3">
    <source>
        <dbReference type="ARBA" id="ARBA00022801"/>
    </source>
</evidence>
<feature type="compositionally biased region" description="Polar residues" evidence="5">
    <location>
        <begin position="456"/>
        <end position="465"/>
    </location>
</feature>
<feature type="compositionally biased region" description="Polar residues" evidence="5">
    <location>
        <begin position="426"/>
        <end position="440"/>
    </location>
</feature>
<dbReference type="PROSITE" id="PS00122">
    <property type="entry name" value="CARBOXYLESTERASE_B_1"/>
    <property type="match status" value="1"/>
</dbReference>
<evidence type="ECO:0000313" key="8">
    <source>
        <dbReference type="Proteomes" id="UP000708208"/>
    </source>
</evidence>
<feature type="compositionally biased region" description="Acidic residues" evidence="5">
    <location>
        <begin position="828"/>
        <end position="842"/>
    </location>
</feature>
<name>A0A8J2J315_9HEXA</name>
<keyword evidence="3" id="KW-0378">Hydrolase</keyword>
<keyword evidence="8" id="KW-1185">Reference proteome</keyword>
<protein>
    <recommendedName>
        <fullName evidence="6">Carboxylesterase type B domain-containing protein</fullName>
    </recommendedName>
</protein>
<organism evidence="7 8">
    <name type="scientific">Allacma fusca</name>
    <dbReference type="NCBI Taxonomy" id="39272"/>
    <lineage>
        <taxon>Eukaryota</taxon>
        <taxon>Metazoa</taxon>
        <taxon>Ecdysozoa</taxon>
        <taxon>Arthropoda</taxon>
        <taxon>Hexapoda</taxon>
        <taxon>Collembola</taxon>
        <taxon>Symphypleona</taxon>
        <taxon>Sminthuridae</taxon>
        <taxon>Allacma</taxon>
    </lineage>
</organism>
<evidence type="ECO:0000259" key="6">
    <source>
        <dbReference type="Pfam" id="PF00135"/>
    </source>
</evidence>
<accession>A0A8J2J315</accession>
<evidence type="ECO:0000256" key="2">
    <source>
        <dbReference type="ARBA" id="ARBA00022487"/>
    </source>
</evidence>
<gene>
    <name evidence="7" type="ORF">AFUS01_LOCUS1073</name>
</gene>
<sequence>MYDMVEALRFIKAHIHHFGGDPERITLVGQSAGSAAVTHLMVSPMIKDERLFTRAIAMSGSALNEWATGSPEEAEKASLKVAELVSCYDPSVEYNPADVVSCMQSVDFRVLTAKLAEYQAGENRLGRLGLGPVKPVVQISGAEPRFLTERPEAILERHEQADIPLIMGTTRHDGSFVLGTEYNKFIKVNGYEEDEVFLRSKLVPTLLQALGLQDSTGVVYDALASLYLGKYAKASGNFTLMIPGLTDLHSVFFFNAGALRTLLLHSQLQSQSYWYNFAYKGRFSVYGTLVQTSGNPVRGGVGHGDDLLYLFNIPTLINLPDADLAVSKRLIDYWVNFAATGNPNTGEDGSSSKLNEEEWPVYSEDHPSFAVINGQDEIISALPNDYWLGVTDELYPELDDTTTTTTTTTETETTTDEDDNTEDYIDSTTEGQLVSSSTTKNGDRSTDEDDPVDATTPDSSLPTTSAKGYHAGWKVFTQVAKFQSDPPVLDHDTRLAFINYALNICPNDEIFEVLNAKYLIEIRSLQAKLSELSPSDSAVETAILESQEQESIMHDILNKMKFEEFVHTTTTWINPLKKVAQVVKTGGGAILAGTGRTIQENIISSNPVQPCQEELPNENFLQESYPAFYITTDDVHLVHTSLLAYKYNSFSSASVSNYVKSNPALELCLTINRIWHLERLLLGTSEAGDRDFKVLEQLVSEILPEDVPWGLAILSSIDDVTVLSKVLQSVPQTQTSYRIILAYLSYRINKELNIETKDDDLAAGNLNKLISDTANLVGGEDFLETHPDQRLRDLISIFYQYQDYLIDPFAPEVNGGQDIIKGEKSEADSDDEDYQQGDGWED</sequence>
<dbReference type="InterPro" id="IPR019826">
    <property type="entry name" value="Carboxylesterase_B_AS"/>
</dbReference>
<evidence type="ECO:0000313" key="7">
    <source>
        <dbReference type="EMBL" id="CAG7659244.1"/>
    </source>
</evidence>
<evidence type="ECO:0000256" key="1">
    <source>
        <dbReference type="ARBA" id="ARBA00005964"/>
    </source>
</evidence>
<dbReference type="PANTHER" id="PTHR43142">
    <property type="entry name" value="CARBOXYLIC ESTER HYDROLASE"/>
    <property type="match status" value="1"/>
</dbReference>
<feature type="region of interest" description="Disordered" evidence="5">
    <location>
        <begin position="816"/>
        <end position="842"/>
    </location>
</feature>
<reference evidence="7" key="1">
    <citation type="submission" date="2021-06" db="EMBL/GenBank/DDBJ databases">
        <authorList>
            <person name="Hodson N. C."/>
            <person name="Mongue J. A."/>
            <person name="Jaron S. K."/>
        </authorList>
    </citation>
    <scope>NUCLEOTIDE SEQUENCE</scope>
</reference>
<dbReference type="GO" id="GO:0052689">
    <property type="term" value="F:carboxylic ester hydrolase activity"/>
    <property type="evidence" value="ECO:0007669"/>
    <property type="project" value="UniProtKB-KW"/>
</dbReference>
<dbReference type="Pfam" id="PF00135">
    <property type="entry name" value="COesterase"/>
    <property type="match status" value="1"/>
</dbReference>
<keyword evidence="4" id="KW-0325">Glycoprotein</keyword>
<dbReference type="AlphaFoldDB" id="A0A8J2J315"/>
<dbReference type="PANTHER" id="PTHR43142:SF1">
    <property type="entry name" value="CARBOXYLIC ESTER HYDROLASE"/>
    <property type="match status" value="1"/>
</dbReference>
<feature type="region of interest" description="Disordered" evidence="5">
    <location>
        <begin position="398"/>
        <end position="465"/>
    </location>
</feature>
<evidence type="ECO:0000256" key="4">
    <source>
        <dbReference type="ARBA" id="ARBA00023180"/>
    </source>
</evidence>
<feature type="compositionally biased region" description="Acidic residues" evidence="5">
    <location>
        <begin position="413"/>
        <end position="425"/>
    </location>
</feature>
<evidence type="ECO:0000256" key="5">
    <source>
        <dbReference type="SAM" id="MobiDB-lite"/>
    </source>
</evidence>
<dbReference type="EMBL" id="CAJVCH010005937">
    <property type="protein sequence ID" value="CAG7659244.1"/>
    <property type="molecule type" value="Genomic_DNA"/>
</dbReference>